<gene>
    <name evidence="1" type="ORF">DSL92_04175</name>
</gene>
<protein>
    <submittedName>
        <fullName evidence="1">Uncharacterized protein</fullName>
    </submittedName>
</protein>
<reference evidence="1" key="1">
    <citation type="submission" date="2018-12" db="EMBL/GenBank/DDBJ databases">
        <authorList>
            <person name="Jadhav K."/>
            <person name="Kushwaha B."/>
            <person name="Jadhav I."/>
        </authorList>
    </citation>
    <scope>NUCLEOTIDE SEQUENCE [LARGE SCALE GENOMIC DNA]</scope>
    <source>
        <strain evidence="1">SBS 10</strain>
    </source>
</reference>
<dbReference type="EMBL" id="RXHI01000011">
    <property type="protein sequence ID" value="RUA22698.1"/>
    <property type="molecule type" value="Genomic_DNA"/>
</dbReference>
<dbReference type="AlphaFoldDB" id="A0A432JJF1"/>
<accession>A0A432JJF1</accession>
<comment type="caution">
    <text evidence="1">The sequence shown here is derived from an EMBL/GenBank/DDBJ whole genome shotgun (WGS) entry which is preliminary data.</text>
</comment>
<name>A0A432JJF1_9GAMM</name>
<organism evidence="1">
    <name type="scientific">Billgrantia gudaonensis</name>
    <dbReference type="NCBI Taxonomy" id="376427"/>
    <lineage>
        <taxon>Bacteria</taxon>
        <taxon>Pseudomonadati</taxon>
        <taxon>Pseudomonadota</taxon>
        <taxon>Gammaproteobacteria</taxon>
        <taxon>Oceanospirillales</taxon>
        <taxon>Halomonadaceae</taxon>
        <taxon>Billgrantia</taxon>
    </lineage>
</organism>
<evidence type="ECO:0000313" key="1">
    <source>
        <dbReference type="EMBL" id="RUA22698.1"/>
    </source>
</evidence>
<sequence>MASRSACALPVGANTVKATTISPKPWCRIEGGQAAQDQGMHRSILANGVSRQKSFNVYV</sequence>
<proteinExistence type="predicted"/>